<dbReference type="Proteomes" id="UP000270342">
    <property type="component" value="Unassembled WGS sequence"/>
</dbReference>
<organism evidence="1 2">
    <name type="scientific">Pararobbsia silviterrae</name>
    <dbReference type="NCBI Taxonomy" id="1792498"/>
    <lineage>
        <taxon>Bacteria</taxon>
        <taxon>Pseudomonadati</taxon>
        <taxon>Pseudomonadota</taxon>
        <taxon>Betaproteobacteria</taxon>
        <taxon>Burkholderiales</taxon>
        <taxon>Burkholderiaceae</taxon>
        <taxon>Pararobbsia</taxon>
    </lineage>
</organism>
<reference evidence="1 2" key="1">
    <citation type="submission" date="2018-10" db="EMBL/GenBank/DDBJ databases">
        <title>Robbsia sp. DHC34, isolated from soil.</title>
        <authorList>
            <person name="Gao Z.-H."/>
            <person name="Qiu L.-H."/>
        </authorList>
    </citation>
    <scope>NUCLEOTIDE SEQUENCE [LARGE SCALE GENOMIC DNA]</scope>
    <source>
        <strain evidence="1 2">DHC34</strain>
    </source>
</reference>
<comment type="caution">
    <text evidence="1">The sequence shown here is derived from an EMBL/GenBank/DDBJ whole genome shotgun (WGS) entry which is preliminary data.</text>
</comment>
<name>A0A494WZX7_9BURK</name>
<sequence length="93" mass="9688">MFVKVIVRGVPVRAALVPVSLTESTSDETLADIVVGEADGVVPPVDVVVAVAPGEFDPPHAANAAQMAIAVPRSSDFFKQFMTRPVVCAPSKT</sequence>
<gene>
    <name evidence="1" type="ORF">D7S86_28610</name>
</gene>
<evidence type="ECO:0000313" key="2">
    <source>
        <dbReference type="Proteomes" id="UP000270342"/>
    </source>
</evidence>
<proteinExistence type="predicted"/>
<accession>A0A494WZX7</accession>
<protein>
    <submittedName>
        <fullName evidence="1">Uncharacterized protein</fullName>
    </submittedName>
</protein>
<evidence type="ECO:0000313" key="1">
    <source>
        <dbReference type="EMBL" id="RKP43650.1"/>
    </source>
</evidence>
<keyword evidence="2" id="KW-1185">Reference proteome</keyword>
<dbReference type="EMBL" id="RBZU01000026">
    <property type="protein sequence ID" value="RKP43650.1"/>
    <property type="molecule type" value="Genomic_DNA"/>
</dbReference>
<dbReference type="AlphaFoldDB" id="A0A494WZX7"/>